<dbReference type="AlphaFoldDB" id="A0A1A9GNF9"/>
<dbReference type="RefSeq" id="WP_218917664.1">
    <property type="nucleotide sequence ID" value="NZ_CP015079.1"/>
</dbReference>
<dbReference type="InterPro" id="IPR011251">
    <property type="entry name" value="Luciferase-like_dom"/>
</dbReference>
<evidence type="ECO:0000313" key="4">
    <source>
        <dbReference type="EMBL" id="ANH38985.1"/>
    </source>
</evidence>
<feature type="domain" description="Luciferase-like" evidence="3">
    <location>
        <begin position="22"/>
        <end position="338"/>
    </location>
</feature>
<organism evidence="4 5">
    <name type="scientific">Nocardioides dokdonensis FR1436</name>
    <dbReference type="NCBI Taxonomy" id="1300347"/>
    <lineage>
        <taxon>Bacteria</taxon>
        <taxon>Bacillati</taxon>
        <taxon>Actinomycetota</taxon>
        <taxon>Actinomycetes</taxon>
        <taxon>Propionibacteriales</taxon>
        <taxon>Nocardioidaceae</taxon>
        <taxon>Nocardioides</taxon>
    </lineage>
</organism>
<dbReference type="PANTHER" id="PTHR30137">
    <property type="entry name" value="LUCIFERASE-LIKE MONOOXYGENASE"/>
    <property type="match status" value="1"/>
</dbReference>
<evidence type="ECO:0000259" key="3">
    <source>
        <dbReference type="Pfam" id="PF00296"/>
    </source>
</evidence>
<evidence type="ECO:0000256" key="2">
    <source>
        <dbReference type="ARBA" id="ARBA00023033"/>
    </source>
</evidence>
<dbReference type="EC" id="1.14.14.3" evidence="4"/>
<keyword evidence="1 4" id="KW-0560">Oxidoreductase</keyword>
<gene>
    <name evidence="4" type="primary">luxA_2</name>
    <name evidence="4" type="ORF">I601_2569</name>
</gene>
<dbReference type="Gene3D" id="3.20.20.30">
    <property type="entry name" value="Luciferase-like domain"/>
    <property type="match status" value="1"/>
</dbReference>
<evidence type="ECO:0000313" key="5">
    <source>
        <dbReference type="Proteomes" id="UP000077868"/>
    </source>
</evidence>
<dbReference type="EMBL" id="CP015079">
    <property type="protein sequence ID" value="ANH38985.1"/>
    <property type="molecule type" value="Genomic_DNA"/>
</dbReference>
<dbReference type="SUPFAM" id="SSF51679">
    <property type="entry name" value="Bacterial luciferase-like"/>
    <property type="match status" value="1"/>
</dbReference>
<dbReference type="Pfam" id="PF00296">
    <property type="entry name" value="Bac_luciferase"/>
    <property type="match status" value="1"/>
</dbReference>
<dbReference type="Proteomes" id="UP000077868">
    <property type="component" value="Chromosome"/>
</dbReference>
<dbReference type="PATRIC" id="fig|1300347.3.peg.2561"/>
<evidence type="ECO:0000256" key="1">
    <source>
        <dbReference type="ARBA" id="ARBA00023002"/>
    </source>
</evidence>
<dbReference type="KEGG" id="ndk:I601_2569"/>
<dbReference type="InterPro" id="IPR036661">
    <property type="entry name" value="Luciferase-like_sf"/>
</dbReference>
<accession>A0A1A9GNF9</accession>
<keyword evidence="5" id="KW-1185">Reference proteome</keyword>
<keyword evidence="2 4" id="KW-0503">Monooxygenase</keyword>
<dbReference type="GO" id="GO:0047646">
    <property type="term" value="F:alkanal monooxygenase (FMN-linked) activity"/>
    <property type="evidence" value="ECO:0007669"/>
    <property type="project" value="UniProtKB-EC"/>
</dbReference>
<dbReference type="GO" id="GO:0005829">
    <property type="term" value="C:cytosol"/>
    <property type="evidence" value="ECO:0007669"/>
    <property type="project" value="TreeGrafter"/>
</dbReference>
<dbReference type="STRING" id="1300347.I601_2569"/>
<sequence length="377" mass="42137">MGPGRIQPQVHAATQITKENKMDVGILLVAQNWYKDKSDEAVFMDEVEMGVAAEEAGFDSVWSAEHHFDDYSMLPDNFQVLSYIAGRTKRVKLGIGAAILPWNDPLRVAEKSILLDHLSGGRAMVALGRGLAKAEYDAFGIDMNESRARFNESADMVINAVKTGVIEGSGPHYPQQKIELRPAPSPDRPWDDRLFAAAMSPDSIPIAAELGVRMMTFMQFDNATHAGSINEYREMFKKHHGAYPAAPLVQDFVFCHEDPDVAEAMAQQYIGQYFLSVIKHYDFAGEHWRATKGYETYQVGADMIREAGMENAAKGYVQANIHGTPEQCIEQYRERREIFGCDYLANAAFCFAGMPIEESMKSMRLFGEKVVPALKEM</sequence>
<dbReference type="PANTHER" id="PTHR30137:SF8">
    <property type="entry name" value="BLR5498 PROTEIN"/>
    <property type="match status" value="1"/>
</dbReference>
<proteinExistence type="predicted"/>
<reference evidence="4 5" key="1">
    <citation type="submission" date="2016-03" db="EMBL/GenBank/DDBJ databases">
        <title>Complete genome sequence of a soil Actinobacterium, Nocardioides dokdonensis FR1436.</title>
        <authorList>
            <person name="Kwon S.-K."/>
            <person name="Kim K."/>
            <person name="Kim J.F."/>
        </authorList>
    </citation>
    <scope>NUCLEOTIDE SEQUENCE [LARGE SCALE GENOMIC DNA]</scope>
    <source>
        <strain evidence="4 5">FR1436</strain>
    </source>
</reference>
<name>A0A1A9GNF9_9ACTN</name>
<dbReference type="InterPro" id="IPR050766">
    <property type="entry name" value="Bact_Lucif_Oxidored"/>
</dbReference>
<protein>
    <submittedName>
        <fullName evidence="4">Alkanal monooxygenase alpha chain</fullName>
        <ecNumber evidence="4">1.14.14.3</ecNumber>
    </submittedName>
</protein>